<comment type="caution">
    <text evidence="1">The sequence shown here is derived from an EMBL/GenBank/DDBJ whole genome shotgun (WGS) entry which is preliminary data.</text>
</comment>
<name>A0ACC7R852_9VIBR</name>
<evidence type="ECO:0000313" key="2">
    <source>
        <dbReference type="Proteomes" id="UP001354073"/>
    </source>
</evidence>
<evidence type="ECO:0000313" key="1">
    <source>
        <dbReference type="EMBL" id="MGI1897268.1"/>
    </source>
</evidence>
<dbReference type="Proteomes" id="UP001354073">
    <property type="component" value="Unassembled WGS sequence"/>
</dbReference>
<proteinExistence type="predicted"/>
<sequence length="81" mass="9369">MSNFKTKLRQIMQKTRDEWAIFAVKEMRISSDTVAKSYGYNSSCDLEQTLKQDEKDTDSYIRSTPCARSLTSDVSKKTIFD</sequence>
<dbReference type="EMBL" id="JAVHXJ020000021">
    <property type="protein sequence ID" value="MGI1897268.1"/>
    <property type="molecule type" value="Genomic_DNA"/>
</dbReference>
<gene>
    <name evidence="1" type="ORF">REH74_007050</name>
</gene>
<protein>
    <submittedName>
        <fullName evidence="1">Uncharacterized protein</fullName>
    </submittedName>
</protein>
<reference evidence="1" key="1">
    <citation type="submission" date="2024-11" db="EMBL/GenBank/DDBJ databases">
        <title>Identification of new Vibrio campbellii strains harboring the pVA1 plasmid isolated from Penaeus vannamei postlarvae affected by outbreaks of acute hepatopancreatic necrosis disease (AHPND) in Mexico.</title>
        <authorList>
            <person name="Gomez-Gil B."/>
            <person name="Enciso-Ibarra J."/>
        </authorList>
    </citation>
    <scope>NUCLEOTIDE SEQUENCE</scope>
    <source>
        <strain evidence="1">M270204</strain>
    </source>
</reference>
<organism evidence="1 2">
    <name type="scientific">Vibrio campbellii</name>
    <dbReference type="NCBI Taxonomy" id="680"/>
    <lineage>
        <taxon>Bacteria</taxon>
        <taxon>Pseudomonadati</taxon>
        <taxon>Pseudomonadota</taxon>
        <taxon>Gammaproteobacteria</taxon>
        <taxon>Vibrionales</taxon>
        <taxon>Vibrionaceae</taxon>
        <taxon>Vibrio</taxon>
    </lineage>
</organism>
<accession>A0ACC7R852</accession>